<dbReference type="PROSITE" id="PS51750">
    <property type="entry name" value="BRO_N"/>
    <property type="match status" value="1"/>
</dbReference>
<dbReference type="eggNOG" id="COG3617">
    <property type="taxonomic scope" value="Bacteria"/>
</dbReference>
<dbReference type="OrthoDB" id="79831at2"/>
<dbReference type="EMBL" id="CP000020">
    <property type="protein sequence ID" value="AAW86498.1"/>
    <property type="molecule type" value="Genomic_DNA"/>
</dbReference>
<proteinExistence type="predicted"/>
<dbReference type="RefSeq" id="WP_011262463.1">
    <property type="nucleotide sequence ID" value="NC_006840.2"/>
</dbReference>
<dbReference type="EnsemblBacteria" id="AAW86498">
    <property type="protein sequence ID" value="AAW86498"/>
    <property type="gene ID" value="VF_2003"/>
</dbReference>
<protein>
    <recommendedName>
        <fullName evidence="1">Bro-N domain-containing protein</fullName>
    </recommendedName>
</protein>
<keyword evidence="3" id="KW-1185">Reference proteome</keyword>
<evidence type="ECO:0000313" key="3">
    <source>
        <dbReference type="Proteomes" id="UP000000537"/>
    </source>
</evidence>
<dbReference type="HOGENOM" id="CLU_1309268_0_0_6"/>
<gene>
    <name evidence="2" type="ordered locus">VF_2003</name>
</gene>
<dbReference type="GeneID" id="54164700"/>
<dbReference type="InterPro" id="IPR003497">
    <property type="entry name" value="BRO_N_domain"/>
</dbReference>
<feature type="domain" description="Bro-N" evidence="1">
    <location>
        <begin position="1"/>
        <end position="114"/>
    </location>
</feature>
<dbReference type="Pfam" id="PF02498">
    <property type="entry name" value="Bro-N"/>
    <property type="match status" value="1"/>
</dbReference>
<name>Q5E398_ALIF1</name>
<dbReference type="SMART" id="SM01040">
    <property type="entry name" value="Bro-N"/>
    <property type="match status" value="1"/>
</dbReference>
<evidence type="ECO:0000313" key="2">
    <source>
        <dbReference type="EMBL" id="AAW86498.1"/>
    </source>
</evidence>
<reference evidence="2 3" key="2">
    <citation type="journal article" date="2008" name="BMC Genomics">
        <title>Comparative genomics-based investigation of resequencing targets in Vibrio fischeri: focus on point miscalls and artefactual expansions.</title>
        <authorList>
            <person name="Mandel M.J."/>
            <person name="Stabb E.V."/>
            <person name="Ruby E.G."/>
        </authorList>
    </citation>
    <scope>NUCLEOTIDE SEQUENCE [LARGE SCALE GENOMIC DNA]</scope>
    <source>
        <strain evidence="3">ATCC 700601 / ES114</strain>
    </source>
</reference>
<dbReference type="Proteomes" id="UP000000537">
    <property type="component" value="Chromosome I"/>
</dbReference>
<evidence type="ECO:0000259" key="1">
    <source>
        <dbReference type="PROSITE" id="PS51750"/>
    </source>
</evidence>
<sequence>MTNQLTFQNTHFNLIEQNNKIWLSASQIGAALGYKDTSALNRIYARNIDEFSSSMSGSVKLTDPRGVEQNARIFSLRGAHLLAMFSRTNKAKEFRKWVLDVLDKETSPQKNDYLQSHPKRRTRILTMLEMDSVVSVTPVPDDAMVFAPSDIPSIVREPGFFKVKDLLEIANAVNEQLRLICK</sequence>
<organism evidence="2 3">
    <name type="scientific">Aliivibrio fischeri (strain ATCC 700601 / ES114)</name>
    <name type="common">Vibrio fischeri</name>
    <dbReference type="NCBI Taxonomy" id="312309"/>
    <lineage>
        <taxon>Bacteria</taxon>
        <taxon>Pseudomonadati</taxon>
        <taxon>Pseudomonadota</taxon>
        <taxon>Gammaproteobacteria</taxon>
        <taxon>Vibrionales</taxon>
        <taxon>Vibrionaceae</taxon>
        <taxon>Aliivibrio</taxon>
    </lineage>
</organism>
<reference evidence="2 3" key="1">
    <citation type="journal article" date="2005" name="Proc. Natl. Acad. Sci. U.S.A.">
        <title>Complete genome sequence of Vibrio fischeri: a symbiotic bacterium with pathogenic congeners.</title>
        <authorList>
            <person name="Ruby E.G."/>
            <person name="Urbanowski M."/>
            <person name="Campbell J."/>
            <person name="Dunn A."/>
            <person name="Faini M."/>
            <person name="Gunsalus R."/>
            <person name="Lostroh P."/>
            <person name="Lupp C."/>
            <person name="McCann J."/>
            <person name="Millikan D."/>
            <person name="Schaefer A."/>
            <person name="Stabb E."/>
            <person name="Stevens A."/>
            <person name="Visick K."/>
            <person name="Whistler C."/>
            <person name="Greenberg E.P."/>
        </authorList>
    </citation>
    <scope>NUCLEOTIDE SEQUENCE [LARGE SCALE GENOMIC DNA]</scope>
    <source>
        <strain evidence="3">ATCC 700601 / ES114</strain>
    </source>
</reference>
<dbReference type="PATRIC" id="fig|312309.11.peg.2030"/>
<dbReference type="KEGG" id="vfi:VF_2003"/>
<dbReference type="AlphaFoldDB" id="Q5E398"/>
<accession>Q5E398</accession>